<feature type="region of interest" description="Disordered" evidence="1">
    <location>
        <begin position="20"/>
        <end position="112"/>
    </location>
</feature>
<comment type="caution">
    <text evidence="2">The sequence shown here is derived from an EMBL/GenBank/DDBJ whole genome shotgun (WGS) entry which is preliminary data.</text>
</comment>
<dbReference type="Pfam" id="PF12824">
    <property type="entry name" value="MRP-L20"/>
    <property type="match status" value="1"/>
</dbReference>
<evidence type="ECO:0000256" key="1">
    <source>
        <dbReference type="SAM" id="MobiDB-lite"/>
    </source>
</evidence>
<keyword evidence="3" id="KW-1185">Reference proteome</keyword>
<gene>
    <name evidence="2" type="ORF">AAF712_008405</name>
</gene>
<feature type="compositionally biased region" description="Low complexity" evidence="1">
    <location>
        <begin position="71"/>
        <end position="84"/>
    </location>
</feature>
<organism evidence="2 3">
    <name type="scientific">Marasmius tenuissimus</name>
    <dbReference type="NCBI Taxonomy" id="585030"/>
    <lineage>
        <taxon>Eukaryota</taxon>
        <taxon>Fungi</taxon>
        <taxon>Dikarya</taxon>
        <taxon>Basidiomycota</taxon>
        <taxon>Agaricomycotina</taxon>
        <taxon>Agaricomycetes</taxon>
        <taxon>Agaricomycetidae</taxon>
        <taxon>Agaricales</taxon>
        <taxon>Marasmiineae</taxon>
        <taxon>Marasmiaceae</taxon>
        <taxon>Marasmius</taxon>
    </lineage>
</organism>
<sequence>MSTALNRRITSFTVPFARYYPGKYPRPKPGTSERPPYRAPDPLVHNPSATVTSLPEDDLTFIHRPPPTSPSPLSFTTNPTSPLLRPKPASTAVASLPPSIRPSADKPPPPRVSDEVVAKIRQLRLSDPGKYTRGRLAKEFGVTQSFVGMVAAVKKSTRKELVAKRDDFHAASRVKWSEKKKLVEDIRKKRRSFW</sequence>
<dbReference type="EMBL" id="JBBXMP010000058">
    <property type="protein sequence ID" value="KAL0064707.1"/>
    <property type="molecule type" value="Genomic_DNA"/>
</dbReference>
<dbReference type="InterPro" id="IPR024388">
    <property type="entry name" value="Ribosomal_mL58"/>
</dbReference>
<name>A0ABR2ZWQ1_9AGAR</name>
<reference evidence="2 3" key="1">
    <citation type="submission" date="2024-05" db="EMBL/GenBank/DDBJ databases">
        <title>A draft genome resource for the thread blight pathogen Marasmius tenuissimus strain MS-2.</title>
        <authorList>
            <person name="Yulfo-Soto G.E."/>
            <person name="Baruah I.K."/>
            <person name="Amoako-Attah I."/>
            <person name="Bukari Y."/>
            <person name="Meinhardt L.W."/>
            <person name="Bailey B.A."/>
            <person name="Cohen S.P."/>
        </authorList>
    </citation>
    <scope>NUCLEOTIDE SEQUENCE [LARGE SCALE GENOMIC DNA]</scope>
    <source>
        <strain evidence="2 3">MS-2</strain>
    </source>
</reference>
<dbReference type="Proteomes" id="UP001437256">
    <property type="component" value="Unassembled WGS sequence"/>
</dbReference>
<evidence type="ECO:0000313" key="2">
    <source>
        <dbReference type="EMBL" id="KAL0064707.1"/>
    </source>
</evidence>
<proteinExistence type="predicted"/>
<accession>A0ABR2ZWQ1</accession>
<protein>
    <submittedName>
        <fullName evidence="2">Uncharacterized protein</fullName>
    </submittedName>
</protein>
<evidence type="ECO:0000313" key="3">
    <source>
        <dbReference type="Proteomes" id="UP001437256"/>
    </source>
</evidence>
<dbReference type="PANTHER" id="PTHR28266">
    <property type="entry name" value="54S RIBOSOMAL PROTEIN L20, MITOCHONDRIAL"/>
    <property type="match status" value="1"/>
</dbReference>
<dbReference type="PANTHER" id="PTHR28266:SF1">
    <property type="entry name" value="LARGE RIBOSOMAL SUBUNIT PROTEIN ML58"/>
    <property type="match status" value="1"/>
</dbReference>